<dbReference type="GO" id="GO:0005634">
    <property type="term" value="C:nucleus"/>
    <property type="evidence" value="ECO:0007669"/>
    <property type="project" value="UniProtKB-SubCell"/>
</dbReference>
<gene>
    <name evidence="9" type="ORF">G2W53_038780</name>
</gene>
<comment type="subcellular location">
    <subcellularLocation>
        <location evidence="1">Nucleus</location>
    </subcellularLocation>
</comment>
<feature type="domain" description="Myb-like" evidence="7">
    <location>
        <begin position="9"/>
        <end position="49"/>
    </location>
</feature>
<proteinExistence type="predicted"/>
<dbReference type="OrthoDB" id="1415554at2759"/>
<dbReference type="EMBL" id="JAAIUW010000012">
    <property type="protein sequence ID" value="KAF7806619.1"/>
    <property type="molecule type" value="Genomic_DNA"/>
</dbReference>
<evidence type="ECO:0000256" key="4">
    <source>
        <dbReference type="ARBA" id="ARBA00023125"/>
    </source>
</evidence>
<dbReference type="CDD" id="cd00167">
    <property type="entry name" value="SANT"/>
    <property type="match status" value="1"/>
</dbReference>
<evidence type="ECO:0000256" key="1">
    <source>
        <dbReference type="ARBA" id="ARBA00004123"/>
    </source>
</evidence>
<evidence type="ECO:0000256" key="6">
    <source>
        <dbReference type="ARBA" id="ARBA00023242"/>
    </source>
</evidence>
<dbReference type="GO" id="GO:0003677">
    <property type="term" value="F:DNA binding"/>
    <property type="evidence" value="ECO:0007669"/>
    <property type="project" value="UniProtKB-KW"/>
</dbReference>
<dbReference type="InterPro" id="IPR001005">
    <property type="entry name" value="SANT/Myb"/>
</dbReference>
<dbReference type="PANTHER" id="PTHR48000:SF67">
    <property type="entry name" value="MYB-LIKE DNA-BINDING DOMAIN CONTAINING PROTEIN, EXPRESSED"/>
    <property type="match status" value="1"/>
</dbReference>
<keyword evidence="10" id="KW-1185">Reference proteome</keyword>
<keyword evidence="5" id="KW-0804">Transcription</keyword>
<dbReference type="InterPro" id="IPR017930">
    <property type="entry name" value="Myb_dom"/>
</dbReference>
<reference evidence="9" key="1">
    <citation type="submission" date="2020-09" db="EMBL/GenBank/DDBJ databases">
        <title>Genome-Enabled Discovery of Anthraquinone Biosynthesis in Senna tora.</title>
        <authorList>
            <person name="Kang S.-H."/>
            <person name="Pandey R.P."/>
            <person name="Lee C.-M."/>
            <person name="Sim J.-S."/>
            <person name="Jeong J.-T."/>
            <person name="Choi B.-S."/>
            <person name="Jung M."/>
            <person name="Ginzburg D."/>
            <person name="Zhao K."/>
            <person name="Won S.Y."/>
            <person name="Oh T.-J."/>
            <person name="Yu Y."/>
            <person name="Kim N.-H."/>
            <person name="Lee O.R."/>
            <person name="Lee T.-H."/>
            <person name="Bashyal P."/>
            <person name="Kim T.-S."/>
            <person name="Lee W.-H."/>
            <person name="Kawkins C."/>
            <person name="Kim C.-K."/>
            <person name="Kim J.S."/>
            <person name="Ahn B.O."/>
            <person name="Rhee S.Y."/>
            <person name="Sohng J.K."/>
        </authorList>
    </citation>
    <scope>NUCLEOTIDE SEQUENCE</scope>
    <source>
        <tissue evidence="9">Leaf</tissue>
    </source>
</reference>
<name>A0A834SM82_9FABA</name>
<evidence type="ECO:0000259" key="8">
    <source>
        <dbReference type="PROSITE" id="PS51294"/>
    </source>
</evidence>
<dbReference type="InterPro" id="IPR009057">
    <property type="entry name" value="Homeodomain-like_sf"/>
</dbReference>
<dbReference type="PROSITE" id="PS50090">
    <property type="entry name" value="MYB_LIKE"/>
    <property type="match status" value="1"/>
</dbReference>
<organism evidence="9 10">
    <name type="scientific">Senna tora</name>
    <dbReference type="NCBI Taxonomy" id="362788"/>
    <lineage>
        <taxon>Eukaryota</taxon>
        <taxon>Viridiplantae</taxon>
        <taxon>Streptophyta</taxon>
        <taxon>Embryophyta</taxon>
        <taxon>Tracheophyta</taxon>
        <taxon>Spermatophyta</taxon>
        <taxon>Magnoliopsida</taxon>
        <taxon>eudicotyledons</taxon>
        <taxon>Gunneridae</taxon>
        <taxon>Pentapetalae</taxon>
        <taxon>rosids</taxon>
        <taxon>fabids</taxon>
        <taxon>Fabales</taxon>
        <taxon>Fabaceae</taxon>
        <taxon>Caesalpinioideae</taxon>
        <taxon>Cassia clade</taxon>
        <taxon>Senna</taxon>
    </lineage>
</organism>
<evidence type="ECO:0000313" key="9">
    <source>
        <dbReference type="EMBL" id="KAF7806619.1"/>
    </source>
</evidence>
<evidence type="ECO:0000256" key="2">
    <source>
        <dbReference type="ARBA" id="ARBA00022737"/>
    </source>
</evidence>
<dbReference type="AlphaFoldDB" id="A0A834SM82"/>
<dbReference type="Proteomes" id="UP000634136">
    <property type="component" value="Unassembled WGS sequence"/>
</dbReference>
<dbReference type="PANTHER" id="PTHR48000">
    <property type="entry name" value="OS09G0431300 PROTEIN"/>
    <property type="match status" value="1"/>
</dbReference>
<feature type="domain" description="HTH myb-type" evidence="8">
    <location>
        <begin position="9"/>
        <end position="35"/>
    </location>
</feature>
<evidence type="ECO:0000256" key="5">
    <source>
        <dbReference type="ARBA" id="ARBA00023163"/>
    </source>
</evidence>
<dbReference type="SUPFAM" id="SSF46689">
    <property type="entry name" value="Homeodomain-like"/>
    <property type="match status" value="1"/>
</dbReference>
<keyword evidence="2" id="KW-0677">Repeat</keyword>
<keyword evidence="6" id="KW-0539">Nucleus</keyword>
<keyword evidence="3" id="KW-0805">Transcription regulation</keyword>
<comment type="caution">
    <text evidence="9">The sequence shown here is derived from an EMBL/GenBank/DDBJ whole genome shotgun (WGS) entry which is preliminary data.</text>
</comment>
<keyword evidence="4" id="KW-0238">DNA-binding</keyword>
<protein>
    <submittedName>
        <fullName evidence="9">DNA binding / transcription factor</fullName>
    </submittedName>
</protein>
<dbReference type="Pfam" id="PF00249">
    <property type="entry name" value="Myb_DNA-binding"/>
    <property type="match status" value="1"/>
</dbReference>
<accession>A0A834SM82</accession>
<evidence type="ECO:0000256" key="3">
    <source>
        <dbReference type="ARBA" id="ARBA00023015"/>
    </source>
</evidence>
<evidence type="ECO:0000259" key="7">
    <source>
        <dbReference type="PROSITE" id="PS50090"/>
    </source>
</evidence>
<dbReference type="PROSITE" id="PS51294">
    <property type="entry name" value="HTH_MYB"/>
    <property type="match status" value="1"/>
</dbReference>
<evidence type="ECO:0000313" key="10">
    <source>
        <dbReference type="Proteomes" id="UP000634136"/>
    </source>
</evidence>
<dbReference type="Gene3D" id="1.10.10.60">
    <property type="entry name" value="Homeodomain-like"/>
    <property type="match status" value="1"/>
</dbReference>
<sequence>MGRAPCCDKANVKRGPWSPEEDAILKAYIQNHGTGGNWIALPQKIGQNKHELHGAIQQEVVKITGSPQPSEGLAPITGIQTNQVEDRFDMGIHDDQVSALQGELDNILNNNNNNNNNNNKSRIIMSDYMAQQEHRVEYEYDCFGEINVVGSSKDSLMWWSNDFDAKSASSSSWDSTTTAPHHVLHSDQEKMFQDYEGLGYIL</sequence>